<evidence type="ECO:0000256" key="7">
    <source>
        <dbReference type="PIRNR" id="PIRNR006298"/>
    </source>
</evidence>
<keyword evidence="4 8" id="KW-1133">Transmembrane helix</keyword>
<dbReference type="Pfam" id="PF04138">
    <property type="entry name" value="GtrA_DPMS_TM"/>
    <property type="match status" value="1"/>
</dbReference>
<name>A0A336N5X4_AGGAP</name>
<feature type="domain" description="GtrA/DPMS transmembrane" evidence="9">
    <location>
        <begin position="7"/>
        <end position="116"/>
    </location>
</feature>
<evidence type="ECO:0000256" key="8">
    <source>
        <dbReference type="SAM" id="Phobius"/>
    </source>
</evidence>
<accession>A0A336N5X4</accession>
<dbReference type="AlphaFoldDB" id="A0A336N5X4"/>
<dbReference type="InterPro" id="IPR051401">
    <property type="entry name" value="GtrA_CellWall_Glycosyl"/>
</dbReference>
<dbReference type="GO" id="GO:0005886">
    <property type="term" value="C:plasma membrane"/>
    <property type="evidence" value="ECO:0007669"/>
    <property type="project" value="TreeGrafter"/>
</dbReference>
<dbReference type="OMA" id="VNTLIHW"/>
<protein>
    <recommendedName>
        <fullName evidence="7">Bactoprenol-linked glucose translocase</fullName>
    </recommendedName>
</protein>
<evidence type="ECO:0000256" key="6">
    <source>
        <dbReference type="ARBA" id="ARBA00025595"/>
    </source>
</evidence>
<evidence type="ECO:0000313" key="11">
    <source>
        <dbReference type="Proteomes" id="UP000253728"/>
    </source>
</evidence>
<keyword evidence="5 8" id="KW-0472">Membrane</keyword>
<evidence type="ECO:0000256" key="3">
    <source>
        <dbReference type="ARBA" id="ARBA00022692"/>
    </source>
</evidence>
<dbReference type="GeneID" id="49635850"/>
<dbReference type="RefSeq" id="WP_005700320.1">
    <property type="nucleotide sequence ID" value="NZ_JAWFRY010000001.1"/>
</dbReference>
<organism evidence="10 11">
    <name type="scientific">Aggregatibacter aphrophilus</name>
    <name type="common">Haemophilus aphrophilus</name>
    <dbReference type="NCBI Taxonomy" id="732"/>
    <lineage>
        <taxon>Bacteria</taxon>
        <taxon>Pseudomonadati</taxon>
        <taxon>Pseudomonadota</taxon>
        <taxon>Gammaproteobacteria</taxon>
        <taxon>Pasteurellales</taxon>
        <taxon>Pasteurellaceae</taxon>
        <taxon>Aggregatibacter</taxon>
    </lineage>
</organism>
<dbReference type="PANTHER" id="PTHR38459">
    <property type="entry name" value="PROPHAGE BACTOPRENOL-LINKED GLUCOSE TRANSLOCASE HOMOLOG"/>
    <property type="match status" value="1"/>
</dbReference>
<evidence type="ECO:0000256" key="1">
    <source>
        <dbReference type="ARBA" id="ARBA00004141"/>
    </source>
</evidence>
<reference evidence="10 11" key="1">
    <citation type="submission" date="2018-06" db="EMBL/GenBank/DDBJ databases">
        <authorList>
            <consortium name="Pathogen Informatics"/>
            <person name="Doyle S."/>
        </authorList>
    </citation>
    <scope>NUCLEOTIDE SEQUENCE [LARGE SCALE GENOMIC DNA]</scope>
    <source>
        <strain evidence="10 11">NCTC5908</strain>
    </source>
</reference>
<dbReference type="GO" id="GO:0000271">
    <property type="term" value="P:polysaccharide biosynthetic process"/>
    <property type="evidence" value="ECO:0007669"/>
    <property type="project" value="InterPro"/>
</dbReference>
<feature type="transmembrane region" description="Helical" evidence="8">
    <location>
        <begin position="36"/>
        <end position="55"/>
    </location>
</feature>
<dbReference type="InterPro" id="IPR007267">
    <property type="entry name" value="GtrA_DPMS_TM"/>
</dbReference>
<keyword evidence="3 8" id="KW-0812">Transmembrane</keyword>
<keyword evidence="2 7" id="KW-0813">Transport</keyword>
<dbReference type="Proteomes" id="UP000253728">
    <property type="component" value="Unassembled WGS sequence"/>
</dbReference>
<gene>
    <name evidence="10" type="primary">yfdG</name>
    <name evidence="10" type="ORF">NCTC5908_01631</name>
</gene>
<dbReference type="EMBL" id="UFSP01000002">
    <property type="protein sequence ID" value="SSZ29825.1"/>
    <property type="molecule type" value="Genomic_DNA"/>
</dbReference>
<proteinExistence type="inferred from homology"/>
<evidence type="ECO:0000259" key="9">
    <source>
        <dbReference type="Pfam" id="PF04138"/>
    </source>
</evidence>
<evidence type="ECO:0000256" key="5">
    <source>
        <dbReference type="ARBA" id="ARBA00023136"/>
    </source>
</evidence>
<evidence type="ECO:0000256" key="4">
    <source>
        <dbReference type="ARBA" id="ARBA00022989"/>
    </source>
</evidence>
<feature type="transmembrane region" description="Helical" evidence="8">
    <location>
        <begin position="12"/>
        <end position="30"/>
    </location>
</feature>
<dbReference type="PANTHER" id="PTHR38459:SF1">
    <property type="entry name" value="PROPHAGE BACTOPRENOL-LINKED GLUCOSE TRANSLOCASE HOMOLOG"/>
    <property type="match status" value="1"/>
</dbReference>
<feature type="transmembrane region" description="Helical" evidence="8">
    <location>
        <begin position="91"/>
        <end position="110"/>
    </location>
</feature>
<comment type="subcellular location">
    <subcellularLocation>
        <location evidence="1">Membrane</location>
        <topology evidence="1">Multi-pass membrane protein</topology>
    </subcellularLocation>
</comment>
<comment type="similarity">
    <text evidence="7">Belongs to the gtrA family.</text>
</comment>
<feature type="transmembrane region" description="Helical" evidence="8">
    <location>
        <begin position="67"/>
        <end position="85"/>
    </location>
</feature>
<dbReference type="PIRSF" id="PIRSF006298">
    <property type="entry name" value="GtrA_prd"/>
    <property type="match status" value="1"/>
</dbReference>
<evidence type="ECO:0000256" key="2">
    <source>
        <dbReference type="ARBA" id="ARBA00022448"/>
    </source>
</evidence>
<dbReference type="InterPro" id="IPR016480">
    <property type="entry name" value="Glc_translocase_bactprenl-link"/>
</dbReference>
<evidence type="ECO:0000313" key="10">
    <source>
        <dbReference type="EMBL" id="SSZ29825.1"/>
    </source>
</evidence>
<comment type="function">
    <text evidence="6 7">Involved in O antigen modification. Involved in the translocation of bactoprenol-linked glucose across the cytoplasmic membrane.</text>
</comment>
<sequence>MNKQFSRYFTIGILNTLVHWGVFLFLHWIILLEQSLSNMGGFIFAVIFSFFMNAKFTFNQATSIERFLGYITFMGGLSYLIGKWADKLELPALVTLVSFSGISLVLGFFYSKFIIFKG</sequence>